<sequence length="181" mass="21319">MLVFFWIDTTLFVNFELNLKVKCYSGKLKRIMRMNKITYYSFHIEGDDLCEVEKFVTRFNIPAYKDDYENIMSVVRYMGTCTGAEEHYFRHERAAEALPPPYRSGNVRLYCSRVSPDIVILGNGCVKTAQKVQQSEDCLFHFEFMNALSRQITERIVEGDLRMFNRQLEGNLHFKIGDCYE</sequence>
<proteinExistence type="predicted"/>
<organism evidence="1 2">
    <name type="scientific">Chitinophaga ginsengisoli</name>
    <dbReference type="NCBI Taxonomy" id="363837"/>
    <lineage>
        <taxon>Bacteria</taxon>
        <taxon>Pseudomonadati</taxon>
        <taxon>Bacteroidota</taxon>
        <taxon>Chitinophagia</taxon>
        <taxon>Chitinophagales</taxon>
        <taxon>Chitinophagaceae</taxon>
        <taxon>Chitinophaga</taxon>
    </lineage>
</organism>
<gene>
    <name evidence="1" type="ORF">CLV42_102305</name>
</gene>
<evidence type="ECO:0000313" key="2">
    <source>
        <dbReference type="Proteomes" id="UP000240978"/>
    </source>
</evidence>
<evidence type="ECO:0000313" key="1">
    <source>
        <dbReference type="EMBL" id="PSL34732.1"/>
    </source>
</evidence>
<comment type="caution">
    <text evidence="1">The sequence shown here is derived from an EMBL/GenBank/DDBJ whole genome shotgun (WGS) entry which is preliminary data.</text>
</comment>
<dbReference type="EMBL" id="PYGK01000002">
    <property type="protein sequence ID" value="PSL34732.1"/>
    <property type="molecule type" value="Genomic_DNA"/>
</dbReference>
<name>A0A2P8GL92_9BACT</name>
<accession>A0A2P8GL92</accession>
<reference evidence="1 2" key="1">
    <citation type="submission" date="2018-03" db="EMBL/GenBank/DDBJ databases">
        <title>Genomic Encyclopedia of Archaeal and Bacterial Type Strains, Phase II (KMG-II): from individual species to whole genera.</title>
        <authorList>
            <person name="Goeker M."/>
        </authorList>
    </citation>
    <scope>NUCLEOTIDE SEQUENCE [LARGE SCALE GENOMIC DNA]</scope>
    <source>
        <strain evidence="1 2">DSM 18107</strain>
    </source>
</reference>
<keyword evidence="2" id="KW-1185">Reference proteome</keyword>
<protein>
    <submittedName>
        <fullName evidence="1">Uncharacterized protein</fullName>
    </submittedName>
</protein>
<dbReference type="Proteomes" id="UP000240978">
    <property type="component" value="Unassembled WGS sequence"/>
</dbReference>
<dbReference type="AlphaFoldDB" id="A0A2P8GL92"/>